<feature type="domain" description="HTH araC/xylS-type" evidence="4">
    <location>
        <begin position="101"/>
        <end position="197"/>
    </location>
</feature>
<keyword evidence="3" id="KW-0804">Transcription</keyword>
<keyword evidence="1" id="KW-0805">Transcription regulation</keyword>
<accession>A0A4R4YWM2</accession>
<dbReference type="InterPro" id="IPR018060">
    <property type="entry name" value="HTH_AraC"/>
</dbReference>
<protein>
    <submittedName>
        <fullName evidence="5">AraC family transcriptional regulator</fullName>
    </submittedName>
</protein>
<dbReference type="PROSITE" id="PS00041">
    <property type="entry name" value="HTH_ARAC_FAMILY_1"/>
    <property type="match status" value="1"/>
</dbReference>
<comment type="caution">
    <text evidence="5">The sequence shown here is derived from an EMBL/GenBank/DDBJ whole genome shotgun (WGS) entry which is preliminary data.</text>
</comment>
<dbReference type="InterPro" id="IPR018062">
    <property type="entry name" value="HTH_AraC-typ_CS"/>
</dbReference>
<dbReference type="InterPro" id="IPR050204">
    <property type="entry name" value="AraC_XylS_family_regulators"/>
</dbReference>
<dbReference type="PANTHER" id="PTHR46796">
    <property type="entry name" value="HTH-TYPE TRANSCRIPTIONAL ACTIVATOR RHAS-RELATED"/>
    <property type="match status" value="1"/>
</dbReference>
<evidence type="ECO:0000313" key="6">
    <source>
        <dbReference type="Proteomes" id="UP000295124"/>
    </source>
</evidence>
<dbReference type="PANTHER" id="PTHR46796:SF15">
    <property type="entry name" value="BLL1074 PROTEIN"/>
    <property type="match status" value="1"/>
</dbReference>
<reference evidence="5 6" key="1">
    <citation type="submission" date="2019-03" db="EMBL/GenBank/DDBJ databases">
        <title>Draft genome sequences of novel Actinobacteria.</title>
        <authorList>
            <person name="Sahin N."/>
            <person name="Ay H."/>
            <person name="Saygin H."/>
        </authorList>
    </citation>
    <scope>NUCLEOTIDE SEQUENCE [LARGE SCALE GENOMIC DNA]</scope>
    <source>
        <strain evidence="5 6">JCM 13523</strain>
    </source>
</reference>
<dbReference type="GO" id="GO:0003700">
    <property type="term" value="F:DNA-binding transcription factor activity"/>
    <property type="evidence" value="ECO:0007669"/>
    <property type="project" value="InterPro"/>
</dbReference>
<dbReference type="PROSITE" id="PS01124">
    <property type="entry name" value="HTH_ARAC_FAMILY_2"/>
    <property type="match status" value="1"/>
</dbReference>
<sequence length="197" mass="21159">MDLLLMDNTLVVAGPDSVAWTGTAAPGTQYAGLRFAPGDAPTFLGVPANALLNHRVPLEELWSRGRTRKLLDRIRRAPDPAIALDEAVAELSQVPPDHLASHVLRGVRTGVLRDGGVLQLARRLGLSERQLHRRCLGAFGYGAKTLDRVLRMNAALDRARTGQGLAEVAAVSGYADQAHLSREVKALTGLAPRRLLA</sequence>
<keyword evidence="2" id="KW-0238">DNA-binding</keyword>
<dbReference type="GO" id="GO:0043565">
    <property type="term" value="F:sequence-specific DNA binding"/>
    <property type="evidence" value="ECO:0007669"/>
    <property type="project" value="InterPro"/>
</dbReference>
<evidence type="ECO:0000256" key="3">
    <source>
        <dbReference type="ARBA" id="ARBA00023163"/>
    </source>
</evidence>
<organism evidence="5 6">
    <name type="scientific">Kribbella antibiotica</name>
    <dbReference type="NCBI Taxonomy" id="190195"/>
    <lineage>
        <taxon>Bacteria</taxon>
        <taxon>Bacillati</taxon>
        <taxon>Actinomycetota</taxon>
        <taxon>Actinomycetes</taxon>
        <taxon>Propionibacteriales</taxon>
        <taxon>Kribbellaceae</taxon>
        <taxon>Kribbella</taxon>
    </lineage>
</organism>
<dbReference type="AlphaFoldDB" id="A0A4R4YWM2"/>
<proteinExistence type="predicted"/>
<dbReference type="Gene3D" id="1.10.10.60">
    <property type="entry name" value="Homeodomain-like"/>
    <property type="match status" value="1"/>
</dbReference>
<evidence type="ECO:0000256" key="1">
    <source>
        <dbReference type="ARBA" id="ARBA00023015"/>
    </source>
</evidence>
<dbReference type="OrthoDB" id="2559672at2"/>
<dbReference type="SMART" id="SM00342">
    <property type="entry name" value="HTH_ARAC"/>
    <property type="match status" value="1"/>
</dbReference>
<dbReference type="Proteomes" id="UP000295124">
    <property type="component" value="Unassembled WGS sequence"/>
</dbReference>
<dbReference type="EMBL" id="SMKX01000144">
    <property type="protein sequence ID" value="TDD48052.1"/>
    <property type="molecule type" value="Genomic_DNA"/>
</dbReference>
<keyword evidence="6" id="KW-1185">Reference proteome</keyword>
<gene>
    <name evidence="5" type="ORF">E1263_33740</name>
</gene>
<name>A0A4R4YWM2_9ACTN</name>
<evidence type="ECO:0000256" key="2">
    <source>
        <dbReference type="ARBA" id="ARBA00023125"/>
    </source>
</evidence>
<dbReference type="Pfam" id="PF12833">
    <property type="entry name" value="HTH_18"/>
    <property type="match status" value="1"/>
</dbReference>
<evidence type="ECO:0000313" key="5">
    <source>
        <dbReference type="EMBL" id="TDD48052.1"/>
    </source>
</evidence>
<evidence type="ECO:0000259" key="4">
    <source>
        <dbReference type="PROSITE" id="PS01124"/>
    </source>
</evidence>